<reference evidence="3 4" key="1">
    <citation type="submission" date="2016-07" db="EMBL/GenBank/DDBJ databases">
        <title>Pervasive Adenine N6-methylation of Active Genes in Fungi.</title>
        <authorList>
            <consortium name="DOE Joint Genome Institute"/>
            <person name="Mondo S.J."/>
            <person name="Dannebaum R.O."/>
            <person name="Kuo R.C."/>
            <person name="Labutti K."/>
            <person name="Haridas S."/>
            <person name="Kuo A."/>
            <person name="Salamov A."/>
            <person name="Ahrendt S.R."/>
            <person name="Lipzen A."/>
            <person name="Sullivan W."/>
            <person name="Andreopoulos W.B."/>
            <person name="Clum A."/>
            <person name="Lindquist E."/>
            <person name="Daum C."/>
            <person name="Ramamoorthy G.K."/>
            <person name="Gryganskyi A."/>
            <person name="Culley D."/>
            <person name="Magnuson J.K."/>
            <person name="James T.Y."/>
            <person name="O'Malley M.A."/>
            <person name="Stajich J.E."/>
            <person name="Spatafora J.W."/>
            <person name="Visel A."/>
            <person name="Grigoriev I.V."/>
        </authorList>
    </citation>
    <scope>NUCLEOTIDE SEQUENCE [LARGE SCALE GENOMIC DNA]</scope>
    <source>
        <strain evidence="3 4">NRRL 2496</strain>
    </source>
</reference>
<keyword evidence="4" id="KW-1185">Reference proteome</keyword>
<feature type="compositionally biased region" description="Low complexity" evidence="2">
    <location>
        <begin position="328"/>
        <end position="338"/>
    </location>
</feature>
<dbReference type="InParanoid" id="A0A1X2HKX1"/>
<dbReference type="AlphaFoldDB" id="A0A1X2HKX1"/>
<feature type="region of interest" description="Disordered" evidence="2">
    <location>
        <begin position="270"/>
        <end position="356"/>
    </location>
</feature>
<protein>
    <submittedName>
        <fullName evidence="3">Uncharacterized protein</fullName>
    </submittedName>
</protein>
<evidence type="ECO:0000256" key="2">
    <source>
        <dbReference type="SAM" id="MobiDB-lite"/>
    </source>
</evidence>
<evidence type="ECO:0000256" key="1">
    <source>
        <dbReference type="SAM" id="Coils"/>
    </source>
</evidence>
<proteinExistence type="predicted"/>
<accession>A0A1X2HKX1</accession>
<dbReference type="Proteomes" id="UP000242180">
    <property type="component" value="Unassembled WGS sequence"/>
</dbReference>
<dbReference type="EMBL" id="MCGN01000002">
    <property type="protein sequence ID" value="ORY99936.1"/>
    <property type="molecule type" value="Genomic_DNA"/>
</dbReference>
<dbReference type="OrthoDB" id="2258292at2759"/>
<keyword evidence="1" id="KW-0175">Coiled coil</keyword>
<feature type="coiled-coil region" evidence="1">
    <location>
        <begin position="39"/>
        <end position="83"/>
    </location>
</feature>
<gene>
    <name evidence="3" type="ORF">BCR43DRAFT_484578</name>
</gene>
<sequence length="356" mass="39249">MMNDLMQSKCQLDAICEDLHVLYDELASAMSGDSSYTAEQNLRNEVNTLKEEIPKIEFEIHRYAETQEELNKARNSIEAAMTTLPGSTSFLDQQVLANHGISIGRSFFGTASSHAAAHDPSSLSTLQDARKLAEEASFHAEKASNVCSDFPKIPSVNDASEDVATLLIKYRTYRAKIESLLRTQINPRYNQLQMQLAVSKYHLEQKTIEWIDQQVLLLESILRENGALHNINLDSEIARLRMGSNAAIAAVAAEASGRVTVDDVLEVGPPSVEVERNGPLPEYTEFSKDTEEGEPPVFQEREQEQGEPSSSSSSRPTLPAYSSRGESSSRATATSPSSNVSMQTSEQEDQPPAYSM</sequence>
<name>A0A1X2HKX1_SYNRA</name>
<comment type="caution">
    <text evidence="3">The sequence shown here is derived from an EMBL/GenBank/DDBJ whole genome shotgun (WGS) entry which is preliminary data.</text>
</comment>
<dbReference type="OMA" id="IEWIDHQ"/>
<evidence type="ECO:0000313" key="4">
    <source>
        <dbReference type="Proteomes" id="UP000242180"/>
    </source>
</evidence>
<organism evidence="3 4">
    <name type="scientific">Syncephalastrum racemosum</name>
    <name type="common">Filamentous fungus</name>
    <dbReference type="NCBI Taxonomy" id="13706"/>
    <lineage>
        <taxon>Eukaryota</taxon>
        <taxon>Fungi</taxon>
        <taxon>Fungi incertae sedis</taxon>
        <taxon>Mucoromycota</taxon>
        <taxon>Mucoromycotina</taxon>
        <taxon>Mucoromycetes</taxon>
        <taxon>Mucorales</taxon>
        <taxon>Syncephalastraceae</taxon>
        <taxon>Syncephalastrum</taxon>
    </lineage>
</organism>
<evidence type="ECO:0000313" key="3">
    <source>
        <dbReference type="EMBL" id="ORY99936.1"/>
    </source>
</evidence>